<name>A0A6U3I300_9CHLO</name>
<reference evidence="11" key="1">
    <citation type="submission" date="2021-01" db="EMBL/GenBank/DDBJ databases">
        <authorList>
            <person name="Corre E."/>
            <person name="Pelletier E."/>
            <person name="Niang G."/>
            <person name="Scheremetjew M."/>
            <person name="Finn R."/>
            <person name="Kale V."/>
            <person name="Holt S."/>
            <person name="Cochrane G."/>
            <person name="Meng A."/>
            <person name="Brown T."/>
            <person name="Cohen L."/>
        </authorList>
    </citation>
    <scope>NUCLEOTIDE SEQUENCE</scope>
    <source>
        <strain evidence="11">SL-175</strain>
    </source>
</reference>
<dbReference type="PANTHER" id="PTHR13359:SF2">
    <property type="entry name" value="LARGE RIBOSOMAL SUBUNIT PROTEIN ML40"/>
    <property type="match status" value="1"/>
</dbReference>
<dbReference type="Pfam" id="PF09812">
    <property type="entry name" value="MRP-L28"/>
    <property type="match status" value="1"/>
</dbReference>
<evidence type="ECO:0000256" key="5">
    <source>
        <dbReference type="ARBA" id="ARBA00023128"/>
    </source>
</evidence>
<keyword evidence="8" id="KW-0175">Coiled coil</keyword>
<dbReference type="Gene3D" id="6.10.250.3440">
    <property type="match status" value="1"/>
</dbReference>
<dbReference type="AlphaFoldDB" id="A0A6U3I300"/>
<dbReference type="InterPro" id="IPR019192">
    <property type="entry name" value="Ribosomal_mL40"/>
</dbReference>
<evidence type="ECO:0000313" key="10">
    <source>
        <dbReference type="EMBL" id="CAD8715710.1"/>
    </source>
</evidence>
<sequence>MWRRAAGNTLRAVAAPQRLVWNGAAGVKQRASTHPDRSFSGWPGALFSTPGDGLFSSGRLVGLGASPSPFGSTRHYAKKAGKQQKRTGGVIPQAPTNPGMKRAVENHFAALMEAMTPLQIPKENLTAEQLEEYEARAKEYSRKKMAQHRAWQVDIDNKIRHKRAAMAALPAGFIQDAAMLEDHALFPMKRVEPQATPNIKGYAEEKLKRAEQAAGAAKKSSSKGRSKSSAFLGEDEDED</sequence>
<keyword evidence="6" id="KW-0687">Ribonucleoprotein</keyword>
<evidence type="ECO:0000313" key="11">
    <source>
        <dbReference type="EMBL" id="CAD8715716.1"/>
    </source>
</evidence>
<feature type="region of interest" description="Disordered" evidence="9">
    <location>
        <begin position="193"/>
        <end position="239"/>
    </location>
</feature>
<dbReference type="EMBL" id="HBFC01028237">
    <property type="protein sequence ID" value="CAD8715710.1"/>
    <property type="molecule type" value="Transcribed_RNA"/>
</dbReference>
<evidence type="ECO:0000256" key="8">
    <source>
        <dbReference type="SAM" id="Coils"/>
    </source>
</evidence>
<accession>A0A6U3I300</accession>
<dbReference type="InterPro" id="IPR039145">
    <property type="entry name" value="Ribosomal_mL40_metazoa/plant"/>
</dbReference>
<evidence type="ECO:0000256" key="3">
    <source>
        <dbReference type="ARBA" id="ARBA00022946"/>
    </source>
</evidence>
<comment type="subcellular location">
    <subcellularLocation>
        <location evidence="1">Mitochondrion</location>
    </subcellularLocation>
</comment>
<evidence type="ECO:0000256" key="6">
    <source>
        <dbReference type="ARBA" id="ARBA00023274"/>
    </source>
</evidence>
<evidence type="ECO:0000256" key="2">
    <source>
        <dbReference type="ARBA" id="ARBA00009360"/>
    </source>
</evidence>
<evidence type="ECO:0000256" key="4">
    <source>
        <dbReference type="ARBA" id="ARBA00022980"/>
    </source>
</evidence>
<proteinExistence type="inferred from homology"/>
<keyword evidence="5" id="KW-0496">Mitochondrion</keyword>
<feature type="compositionally biased region" description="Basic and acidic residues" evidence="9">
    <location>
        <begin position="202"/>
        <end position="211"/>
    </location>
</feature>
<protein>
    <recommendedName>
        <fullName evidence="7">Large ribosomal subunit protein mL40</fullName>
    </recommendedName>
</protein>
<dbReference type="GO" id="GO:0005762">
    <property type="term" value="C:mitochondrial large ribosomal subunit"/>
    <property type="evidence" value="ECO:0007669"/>
    <property type="project" value="InterPro"/>
</dbReference>
<dbReference type="PANTHER" id="PTHR13359">
    <property type="entry name" value="39S RIBOSOMAL PROTEIN L40, MITOCHONDRIAL"/>
    <property type="match status" value="1"/>
</dbReference>
<keyword evidence="3" id="KW-0809">Transit peptide</keyword>
<feature type="region of interest" description="Disordered" evidence="9">
    <location>
        <begin position="79"/>
        <end position="99"/>
    </location>
</feature>
<evidence type="ECO:0000256" key="1">
    <source>
        <dbReference type="ARBA" id="ARBA00004173"/>
    </source>
</evidence>
<evidence type="ECO:0000256" key="9">
    <source>
        <dbReference type="SAM" id="MobiDB-lite"/>
    </source>
</evidence>
<gene>
    <name evidence="10" type="ORF">MANT1106_LOCUS16915</name>
    <name evidence="11" type="ORF">MANT1106_LOCUS16918</name>
</gene>
<feature type="coiled-coil region" evidence="8">
    <location>
        <begin position="123"/>
        <end position="150"/>
    </location>
</feature>
<organism evidence="11">
    <name type="scientific">Mantoniella antarctica</name>
    <dbReference type="NCBI Taxonomy" id="81844"/>
    <lineage>
        <taxon>Eukaryota</taxon>
        <taxon>Viridiplantae</taxon>
        <taxon>Chlorophyta</taxon>
        <taxon>Mamiellophyceae</taxon>
        <taxon>Mamiellales</taxon>
        <taxon>Mamiellaceae</taxon>
        <taxon>Mantoniella</taxon>
    </lineage>
</organism>
<dbReference type="EMBL" id="HBFC01028248">
    <property type="protein sequence ID" value="CAD8715716.1"/>
    <property type="molecule type" value="Transcribed_RNA"/>
</dbReference>
<evidence type="ECO:0000256" key="7">
    <source>
        <dbReference type="ARBA" id="ARBA00035192"/>
    </source>
</evidence>
<comment type="similarity">
    <text evidence="2">Belongs to the mitochondrion-specific ribosomal protein mL40 family.</text>
</comment>
<keyword evidence="4" id="KW-0689">Ribosomal protein</keyword>